<evidence type="ECO:0000256" key="9">
    <source>
        <dbReference type="ARBA" id="ARBA00022694"/>
    </source>
</evidence>
<keyword evidence="21" id="KW-1185">Reference proteome</keyword>
<dbReference type="AlphaFoldDB" id="A0A143BKE4"/>
<dbReference type="Proteomes" id="UP000076404">
    <property type="component" value="Chromosome"/>
</dbReference>
<dbReference type="GO" id="GO:0046872">
    <property type="term" value="F:metal ion binding"/>
    <property type="evidence" value="ECO:0007669"/>
    <property type="project" value="UniProtKB-KW"/>
</dbReference>
<evidence type="ECO:0000256" key="17">
    <source>
        <dbReference type="ARBA" id="ARBA00023136"/>
    </source>
</evidence>
<dbReference type="GO" id="GO:0016787">
    <property type="term" value="F:hydrolase activity"/>
    <property type="evidence" value="ECO:0007669"/>
    <property type="project" value="UniProtKB-KW"/>
</dbReference>
<dbReference type="SMART" id="SM00316">
    <property type="entry name" value="S1"/>
    <property type="match status" value="1"/>
</dbReference>
<dbReference type="CDD" id="cd04453">
    <property type="entry name" value="S1_RNase_E"/>
    <property type="match status" value="1"/>
</dbReference>
<dbReference type="GO" id="GO:0004519">
    <property type="term" value="F:endonuclease activity"/>
    <property type="evidence" value="ECO:0007669"/>
    <property type="project" value="UniProtKB-KW"/>
</dbReference>
<evidence type="ECO:0000256" key="5">
    <source>
        <dbReference type="ARBA" id="ARBA00022475"/>
    </source>
</evidence>
<feature type="compositionally biased region" description="Gly residues" evidence="18">
    <location>
        <begin position="94"/>
        <end position="104"/>
    </location>
</feature>
<dbReference type="Gene3D" id="2.40.50.140">
    <property type="entry name" value="Nucleic acid-binding proteins"/>
    <property type="match status" value="1"/>
</dbReference>
<dbReference type="GO" id="GO:0008033">
    <property type="term" value="P:tRNA processing"/>
    <property type="evidence" value="ECO:0007669"/>
    <property type="project" value="UniProtKB-KW"/>
</dbReference>
<keyword evidence="8" id="KW-0698">rRNA processing</keyword>
<sequence>MKRELLVNATPRETRVAIMEDGQLVELLVDRPDARRMVGDVYLGKVEAVLPGIQAAFVNIGTEKSAFLHAADVVVEDAQVADDDDEDEDEGGDEQGGGSAGGGGRRGRREVRPIQDLLKRGQDILVQITKEPISTKGPRVTAQVSLAGRFLVYMPFASKVGISRKIDERAERQRLRAMVGEMLPDNSGGVIVRTVSEDATKETFERELNTLMNNWKRIKRKTQFLRAPALVHRETNVTRGLVRDLFSAKVERVSVDSKQVYNEITEYLQGIAPELVERVKLYEETVPLFDKEEIETEIRDLFKRRCDLPSGGYIIIEQTEALVSIDVNSGRYTGKRDPEKTIFKTNTEAAREIARQLRLRDVGGIIVCDFIDMETQGNRDKVLHELRTHLGRDRARTKAFAVSDLGLVEMTRQRVRQSHYQSMTEACPTCSGSGRIFTPETIVRRTERAVRRMAAEGRKESVVLRLHPEVALHVLEQEHDFVKRLEKLAGFPLELRDDPLLKPDEIKLVVRGAQRDVTQQYALA</sequence>
<dbReference type="eggNOG" id="COG1530">
    <property type="taxonomic scope" value="Bacteria"/>
</dbReference>
<dbReference type="GO" id="GO:0005737">
    <property type="term" value="C:cytoplasm"/>
    <property type="evidence" value="ECO:0007669"/>
    <property type="project" value="UniProtKB-SubCell"/>
</dbReference>
<keyword evidence="9" id="KW-0819">tRNA processing</keyword>
<evidence type="ECO:0000259" key="19">
    <source>
        <dbReference type="SMART" id="SM00316"/>
    </source>
</evidence>
<dbReference type="InterPro" id="IPR019307">
    <property type="entry name" value="RNA-bd_AU-1/RNase_E/G"/>
</dbReference>
<accession>A0A143BKE4</accession>
<evidence type="ECO:0000256" key="18">
    <source>
        <dbReference type="SAM" id="MobiDB-lite"/>
    </source>
</evidence>
<proteinExistence type="inferred from homology"/>
<dbReference type="PANTHER" id="PTHR30001">
    <property type="entry name" value="RIBONUCLEASE"/>
    <property type="match status" value="1"/>
</dbReference>
<keyword evidence="11" id="KW-0479">Metal-binding</keyword>
<evidence type="ECO:0000256" key="12">
    <source>
        <dbReference type="ARBA" id="ARBA00022730"/>
    </source>
</evidence>
<evidence type="ECO:0000256" key="8">
    <source>
        <dbReference type="ARBA" id="ARBA00022552"/>
    </source>
</evidence>
<comment type="subcellular location">
    <subcellularLocation>
        <location evidence="2">Cytoplasm</location>
    </subcellularLocation>
</comment>
<dbReference type="GO" id="GO:0019843">
    <property type="term" value="F:rRNA binding"/>
    <property type="evidence" value="ECO:0007669"/>
    <property type="project" value="UniProtKB-KW"/>
</dbReference>
<dbReference type="InterPro" id="IPR003029">
    <property type="entry name" value="S1_domain"/>
</dbReference>
<dbReference type="STRING" id="1379270.GEMMAAP_09205"/>
<dbReference type="KEGG" id="gph:GEMMAAP_09205"/>
<organism evidence="20 21">
    <name type="scientific">Gemmatimonas phototrophica</name>
    <dbReference type="NCBI Taxonomy" id="1379270"/>
    <lineage>
        <taxon>Bacteria</taxon>
        <taxon>Pseudomonadati</taxon>
        <taxon>Gemmatimonadota</taxon>
        <taxon>Gemmatimonadia</taxon>
        <taxon>Gemmatimonadales</taxon>
        <taxon>Gemmatimonadaceae</taxon>
        <taxon>Gemmatimonas</taxon>
    </lineage>
</organism>
<keyword evidence="16" id="KW-0694">RNA-binding</keyword>
<dbReference type="Pfam" id="PF20833">
    <property type="entry name" value="RNase_E_G_Thio"/>
    <property type="match status" value="1"/>
</dbReference>
<reference evidence="20 21" key="2">
    <citation type="journal article" date="2016" name="Environ. Microbiol. Rep.">
        <title>Metagenomic evidence for the presence of phototrophic Gemmatimonadetes bacteria in diverse environments.</title>
        <authorList>
            <person name="Zeng Y."/>
            <person name="Baumbach J."/>
            <person name="Barbosa E.G."/>
            <person name="Azevedo V."/>
            <person name="Zhang C."/>
            <person name="Koblizek M."/>
        </authorList>
    </citation>
    <scope>NUCLEOTIDE SEQUENCE [LARGE SCALE GENOMIC DNA]</scope>
    <source>
        <strain evidence="20 21">AP64</strain>
    </source>
</reference>
<comment type="similarity">
    <text evidence="3">Belongs to the RNase E/G family. RNase G subfamily.</text>
</comment>
<dbReference type="EMBL" id="CP011454">
    <property type="protein sequence ID" value="AMW04960.1"/>
    <property type="molecule type" value="Genomic_DNA"/>
</dbReference>
<dbReference type="GO" id="GO:0006364">
    <property type="term" value="P:rRNA processing"/>
    <property type="evidence" value="ECO:0007669"/>
    <property type="project" value="UniProtKB-KW"/>
</dbReference>
<feature type="domain" description="S1 motif" evidence="19">
    <location>
        <begin position="37"/>
        <end position="143"/>
    </location>
</feature>
<comment type="cofactor">
    <cofactor evidence="1">
        <name>Mg(2+)</name>
        <dbReference type="ChEBI" id="CHEBI:18420"/>
    </cofactor>
</comment>
<keyword evidence="14" id="KW-0378">Hydrolase</keyword>
<dbReference type="RefSeq" id="WP_026850774.1">
    <property type="nucleotide sequence ID" value="NZ_CP011454.1"/>
</dbReference>
<protein>
    <recommendedName>
        <fullName evidence="4">Ribonuclease G</fullName>
    </recommendedName>
</protein>
<keyword evidence="12" id="KW-0699">rRNA-binding</keyword>
<evidence type="ECO:0000256" key="2">
    <source>
        <dbReference type="ARBA" id="ARBA00004496"/>
    </source>
</evidence>
<evidence type="ECO:0000256" key="3">
    <source>
        <dbReference type="ARBA" id="ARBA00005663"/>
    </source>
</evidence>
<feature type="region of interest" description="Disordered" evidence="18">
    <location>
        <begin position="80"/>
        <end position="109"/>
    </location>
</feature>
<evidence type="ECO:0000256" key="6">
    <source>
        <dbReference type="ARBA" id="ARBA00022490"/>
    </source>
</evidence>
<evidence type="ECO:0000256" key="10">
    <source>
        <dbReference type="ARBA" id="ARBA00022722"/>
    </source>
</evidence>
<evidence type="ECO:0000256" key="7">
    <source>
        <dbReference type="ARBA" id="ARBA00022519"/>
    </source>
</evidence>
<evidence type="ECO:0000256" key="4">
    <source>
        <dbReference type="ARBA" id="ARBA00017719"/>
    </source>
</evidence>
<keyword evidence="7" id="KW-0997">Cell inner membrane</keyword>
<dbReference type="SUPFAM" id="SSF50249">
    <property type="entry name" value="Nucleic acid-binding proteins"/>
    <property type="match status" value="1"/>
</dbReference>
<dbReference type="Gene3D" id="3.40.1260.20">
    <property type="entry name" value="Ribonuclease E, catalytic domain"/>
    <property type="match status" value="1"/>
</dbReference>
<keyword evidence="10" id="KW-0540">Nuclease</keyword>
<keyword evidence="13" id="KW-0255">Endonuclease</keyword>
<reference evidence="20 21" key="1">
    <citation type="journal article" date="2014" name="Proc. Natl. Acad. Sci. U.S.A.">
        <title>Functional type 2 photosynthetic reaction centers found in the rare bacterial phylum Gemmatimonadetes.</title>
        <authorList>
            <person name="Zeng Y."/>
            <person name="Feng F."/>
            <person name="Medova H."/>
            <person name="Dean J."/>
            <person name="Koblizek M."/>
        </authorList>
    </citation>
    <scope>NUCLEOTIDE SEQUENCE [LARGE SCALE GENOMIC DNA]</scope>
    <source>
        <strain evidence="20 21">AP64</strain>
    </source>
</reference>
<evidence type="ECO:0000256" key="1">
    <source>
        <dbReference type="ARBA" id="ARBA00001946"/>
    </source>
</evidence>
<keyword evidence="15" id="KW-0460">Magnesium</keyword>
<dbReference type="Pfam" id="PF10150">
    <property type="entry name" value="RNase_E_G"/>
    <property type="match status" value="1"/>
</dbReference>
<gene>
    <name evidence="20" type="ORF">GEMMAAP_09205</name>
</gene>
<evidence type="ECO:0000313" key="20">
    <source>
        <dbReference type="EMBL" id="AMW04960.1"/>
    </source>
</evidence>
<name>A0A143BKE4_9BACT</name>
<dbReference type="GO" id="GO:0004540">
    <property type="term" value="F:RNA nuclease activity"/>
    <property type="evidence" value="ECO:0007669"/>
    <property type="project" value="InterPro"/>
</dbReference>
<feature type="compositionally biased region" description="Acidic residues" evidence="18">
    <location>
        <begin position="80"/>
        <end position="93"/>
    </location>
</feature>
<keyword evidence="5" id="KW-1003">Cell membrane</keyword>
<dbReference type="InterPro" id="IPR004659">
    <property type="entry name" value="RNase_E/G"/>
</dbReference>
<evidence type="ECO:0000256" key="14">
    <source>
        <dbReference type="ARBA" id="ARBA00022801"/>
    </source>
</evidence>
<dbReference type="PANTHER" id="PTHR30001:SF1">
    <property type="entry name" value="RIBONUCLEASE E_G-LIKE PROTEIN, CHLOROPLASTIC"/>
    <property type="match status" value="1"/>
</dbReference>
<evidence type="ECO:0000256" key="11">
    <source>
        <dbReference type="ARBA" id="ARBA00022723"/>
    </source>
</evidence>
<dbReference type="InterPro" id="IPR048583">
    <property type="entry name" value="RNase_E_G_thioredoxin-like"/>
</dbReference>
<dbReference type="NCBIfam" id="TIGR00757">
    <property type="entry name" value="RNaseEG"/>
    <property type="match status" value="1"/>
</dbReference>
<keyword evidence="6" id="KW-0963">Cytoplasm</keyword>
<dbReference type="OrthoDB" id="9804278at2"/>
<evidence type="ECO:0000256" key="15">
    <source>
        <dbReference type="ARBA" id="ARBA00022842"/>
    </source>
</evidence>
<keyword evidence="17" id="KW-0472">Membrane</keyword>
<dbReference type="InterPro" id="IPR012340">
    <property type="entry name" value="NA-bd_OB-fold"/>
</dbReference>
<evidence type="ECO:0000256" key="16">
    <source>
        <dbReference type="ARBA" id="ARBA00022884"/>
    </source>
</evidence>
<evidence type="ECO:0000256" key="13">
    <source>
        <dbReference type="ARBA" id="ARBA00022759"/>
    </source>
</evidence>
<evidence type="ECO:0000313" key="21">
    <source>
        <dbReference type="Proteomes" id="UP000076404"/>
    </source>
</evidence>